<dbReference type="PANTHER" id="PTHR34222">
    <property type="entry name" value="GAG_PRE-INTEGRS DOMAIN-CONTAINING PROTEIN"/>
    <property type="match status" value="1"/>
</dbReference>
<evidence type="ECO:0000313" key="5">
    <source>
        <dbReference type="Proteomes" id="UP001324115"/>
    </source>
</evidence>
<feature type="region of interest" description="Disordered" evidence="2">
    <location>
        <begin position="58"/>
        <end position="83"/>
    </location>
</feature>
<keyword evidence="1" id="KW-0479">Metal-binding</keyword>
<gene>
    <name evidence="4" type="ORF">RGQ29_005614</name>
</gene>
<evidence type="ECO:0000256" key="2">
    <source>
        <dbReference type="SAM" id="MobiDB-lite"/>
    </source>
</evidence>
<proteinExistence type="predicted"/>
<dbReference type="InterPro" id="IPR036875">
    <property type="entry name" value="Znf_CCHC_sf"/>
</dbReference>
<feature type="domain" description="CCHC-type" evidence="3">
    <location>
        <begin position="85"/>
        <end position="98"/>
    </location>
</feature>
<dbReference type="GO" id="GO:0003676">
    <property type="term" value="F:nucleic acid binding"/>
    <property type="evidence" value="ECO:0007669"/>
    <property type="project" value="InterPro"/>
</dbReference>
<name>A0AAN7E4N7_QUERU</name>
<organism evidence="4 5">
    <name type="scientific">Quercus rubra</name>
    <name type="common">Northern red oak</name>
    <name type="synonym">Quercus borealis</name>
    <dbReference type="NCBI Taxonomy" id="3512"/>
    <lineage>
        <taxon>Eukaryota</taxon>
        <taxon>Viridiplantae</taxon>
        <taxon>Streptophyta</taxon>
        <taxon>Embryophyta</taxon>
        <taxon>Tracheophyta</taxon>
        <taxon>Spermatophyta</taxon>
        <taxon>Magnoliopsida</taxon>
        <taxon>eudicotyledons</taxon>
        <taxon>Gunneridae</taxon>
        <taxon>Pentapetalae</taxon>
        <taxon>rosids</taxon>
        <taxon>fabids</taxon>
        <taxon>Fagales</taxon>
        <taxon>Fagaceae</taxon>
        <taxon>Quercus</taxon>
    </lineage>
</organism>
<comment type="caution">
    <text evidence="4">The sequence shown here is derived from an EMBL/GenBank/DDBJ whole genome shotgun (WGS) entry which is preliminary data.</text>
</comment>
<keyword evidence="1" id="KW-0862">Zinc</keyword>
<evidence type="ECO:0000313" key="4">
    <source>
        <dbReference type="EMBL" id="KAK4563175.1"/>
    </source>
</evidence>
<dbReference type="AlphaFoldDB" id="A0AAN7E4N7"/>
<protein>
    <recommendedName>
        <fullName evidence="3">CCHC-type domain-containing protein</fullName>
    </recommendedName>
</protein>
<dbReference type="SUPFAM" id="SSF57756">
    <property type="entry name" value="Retrovirus zinc finger-like domains"/>
    <property type="match status" value="1"/>
</dbReference>
<dbReference type="GO" id="GO:0008270">
    <property type="term" value="F:zinc ion binding"/>
    <property type="evidence" value="ECO:0007669"/>
    <property type="project" value="UniProtKB-KW"/>
</dbReference>
<accession>A0AAN7E4N7</accession>
<keyword evidence="5" id="KW-1185">Reference proteome</keyword>
<dbReference type="InterPro" id="IPR001878">
    <property type="entry name" value="Znf_CCHC"/>
</dbReference>
<sequence>MKFLMGMNESFGQVRTQVLLMDPWPSLNKVYSLLIQEEMKRNVGNKTHSRVESTALAAKGQNFTEHPRQNFWSRHHSKGKEKPECTHCGKLGHTANKCYRLHGFPSGFKFKNKGPDPMAH</sequence>
<dbReference type="Proteomes" id="UP001324115">
    <property type="component" value="Unassembled WGS sequence"/>
</dbReference>
<keyword evidence="1" id="KW-0863">Zinc-finger</keyword>
<dbReference type="PROSITE" id="PS50158">
    <property type="entry name" value="ZF_CCHC"/>
    <property type="match status" value="1"/>
</dbReference>
<dbReference type="EMBL" id="JAXUIC010000011">
    <property type="protein sequence ID" value="KAK4563175.1"/>
    <property type="molecule type" value="Genomic_DNA"/>
</dbReference>
<evidence type="ECO:0000259" key="3">
    <source>
        <dbReference type="PROSITE" id="PS50158"/>
    </source>
</evidence>
<reference evidence="4 5" key="1">
    <citation type="journal article" date="2023" name="G3 (Bethesda)">
        <title>A haplotype-resolved chromosome-scale genome for Quercus rubra L. provides insights into the genetics of adaptive traits for red oak species.</title>
        <authorList>
            <person name="Kapoor B."/>
            <person name="Jenkins J."/>
            <person name="Schmutz J."/>
            <person name="Zhebentyayeva T."/>
            <person name="Kuelheim C."/>
            <person name="Coggeshall M."/>
            <person name="Heim C."/>
            <person name="Lasky J.R."/>
            <person name="Leites L."/>
            <person name="Islam-Faridi N."/>
            <person name="Romero-Severson J."/>
            <person name="DeLeo V.L."/>
            <person name="Lucas S.M."/>
            <person name="Lazic D."/>
            <person name="Gailing O."/>
            <person name="Carlson J."/>
            <person name="Staton M."/>
        </authorList>
    </citation>
    <scope>NUCLEOTIDE SEQUENCE [LARGE SCALE GENOMIC DNA]</scope>
    <source>
        <strain evidence="4">Pseudo-F2</strain>
    </source>
</reference>
<evidence type="ECO:0000256" key="1">
    <source>
        <dbReference type="PROSITE-ProRule" id="PRU00047"/>
    </source>
</evidence>
<dbReference type="PANTHER" id="PTHR34222:SF99">
    <property type="entry name" value="PROTEIN, PUTATIVE-RELATED"/>
    <property type="match status" value="1"/>
</dbReference>